<keyword evidence="1" id="KW-1133">Transmembrane helix</keyword>
<keyword evidence="1" id="KW-0472">Membrane</keyword>
<organism evidence="2 3">
    <name type="scientific">Rubidibacter lacunae KORDI 51-2</name>
    <dbReference type="NCBI Taxonomy" id="582515"/>
    <lineage>
        <taxon>Bacteria</taxon>
        <taxon>Bacillati</taxon>
        <taxon>Cyanobacteriota</taxon>
        <taxon>Cyanophyceae</taxon>
        <taxon>Oscillatoriophycideae</taxon>
        <taxon>Chroococcales</taxon>
        <taxon>Aphanothecaceae</taxon>
        <taxon>Rubidibacter</taxon>
    </lineage>
</organism>
<comment type="caution">
    <text evidence="2">The sequence shown here is derived from an EMBL/GenBank/DDBJ whole genome shotgun (WGS) entry which is preliminary data.</text>
</comment>
<dbReference type="STRING" id="582515.KR51_00008940"/>
<accession>U5DCW8</accession>
<reference evidence="2 3" key="1">
    <citation type="submission" date="2013-05" db="EMBL/GenBank/DDBJ databases">
        <title>Draft genome sequence of Rubidibacter lacunae KORDI 51-2.</title>
        <authorList>
            <person name="Choi D.H."/>
            <person name="Noh J.H."/>
            <person name="Kwon K.-K."/>
            <person name="Lee J.-H."/>
            <person name="Ryu J.-Y."/>
        </authorList>
    </citation>
    <scope>NUCLEOTIDE SEQUENCE [LARGE SCALE GENOMIC DNA]</scope>
    <source>
        <strain evidence="2 3">KORDI 51-2</strain>
    </source>
</reference>
<feature type="transmembrane region" description="Helical" evidence="1">
    <location>
        <begin position="107"/>
        <end position="126"/>
    </location>
</feature>
<protein>
    <recommendedName>
        <fullName evidence="4">MotA/TolQ/ExbB proton channel domain-containing protein</fullName>
    </recommendedName>
</protein>
<feature type="transmembrane region" description="Helical" evidence="1">
    <location>
        <begin position="182"/>
        <end position="209"/>
    </location>
</feature>
<dbReference type="Proteomes" id="UP000016960">
    <property type="component" value="Unassembled WGS sequence"/>
</dbReference>
<feature type="non-terminal residue" evidence="2">
    <location>
        <position position="1"/>
    </location>
</feature>
<dbReference type="RefSeq" id="WP_022605080.1">
    <property type="nucleotide sequence ID" value="NZ_ASSJ01000021.1"/>
</dbReference>
<evidence type="ECO:0000256" key="1">
    <source>
        <dbReference type="SAM" id="Phobius"/>
    </source>
</evidence>
<gene>
    <name evidence="2" type="ORF">KR51_00008940</name>
</gene>
<keyword evidence="3" id="KW-1185">Reference proteome</keyword>
<keyword evidence="1" id="KW-0812">Transmembrane</keyword>
<dbReference type="InParanoid" id="U5DCW8"/>
<dbReference type="eggNOG" id="ENOG5034CI7">
    <property type="taxonomic scope" value="Bacteria"/>
</dbReference>
<evidence type="ECO:0000313" key="3">
    <source>
        <dbReference type="Proteomes" id="UP000016960"/>
    </source>
</evidence>
<feature type="transmembrane region" description="Helical" evidence="1">
    <location>
        <begin position="229"/>
        <end position="251"/>
    </location>
</feature>
<feature type="transmembrane region" description="Helical" evidence="1">
    <location>
        <begin position="373"/>
        <end position="397"/>
    </location>
</feature>
<evidence type="ECO:0000313" key="2">
    <source>
        <dbReference type="EMBL" id="ERN42373.1"/>
    </source>
</evidence>
<sequence length="399" mass="43273">SISVGRMSPLTNVDRAIAARGTTIEAVCGGPRHAVFEEKILFLACAIASSHSSKFDMKARSGQDFWVWHLWLFASALILVFFVRYLFWAPEGGFSARADATGVARAIVVLFVVAVIVNAINTYSVFFEFDAIKQSRGIFGKHVATLREISANKIAIDQQFSLEIVENKLLRREGWVQLSSNLLITLGMIGTVLGLTIAMGQLSGTIAAIRDNIAASADGSLPDLDAPIAGLSGALAGMSTAFLTTLLGAVLGGLTLKLLSHSTVNLIEDLVDNIRHKTEAEVIPALQREVWEREMLELARAHESVKTFVDGASDVEQSLRNYTQSMATASSQMSAIADDITTKLNDYAEESRQGYLQSKADALLNRFRQLTNAWFGIAVFLGVVLLLQTGAIVVFFASR</sequence>
<dbReference type="AlphaFoldDB" id="U5DCW8"/>
<proteinExistence type="predicted"/>
<evidence type="ECO:0008006" key="4">
    <source>
        <dbReference type="Google" id="ProtNLM"/>
    </source>
</evidence>
<name>U5DCW8_9CHRO</name>
<feature type="transmembrane region" description="Helical" evidence="1">
    <location>
        <begin position="65"/>
        <end position="87"/>
    </location>
</feature>
<dbReference type="EMBL" id="ASSJ01000021">
    <property type="protein sequence ID" value="ERN42373.1"/>
    <property type="molecule type" value="Genomic_DNA"/>
</dbReference>